<evidence type="ECO:0000313" key="4">
    <source>
        <dbReference type="Proteomes" id="UP001362311"/>
    </source>
</evidence>
<sequence>MRKIFAAAIALSFISAPAAFAAPSHISSGLVHQVKAEKKAKAKKPSPKRHVKKPVKKPIKKPTRH</sequence>
<accession>A0ABD5JR20</accession>
<organism evidence="3 4">
    <name type="scientific">Ochrobactrum teleogrylli</name>
    <dbReference type="NCBI Taxonomy" id="2479765"/>
    <lineage>
        <taxon>Bacteria</taxon>
        <taxon>Pseudomonadati</taxon>
        <taxon>Pseudomonadota</taxon>
        <taxon>Alphaproteobacteria</taxon>
        <taxon>Hyphomicrobiales</taxon>
        <taxon>Brucellaceae</taxon>
        <taxon>Brucella/Ochrobactrum group</taxon>
        <taxon>Ochrobactrum</taxon>
    </lineage>
</organism>
<name>A0ABD5JR20_9HYPH</name>
<feature type="signal peptide" evidence="2">
    <location>
        <begin position="1"/>
        <end position="21"/>
    </location>
</feature>
<dbReference type="AlphaFoldDB" id="A0ABD5JR20"/>
<feature type="chain" id="PRO_5044857725" description="Acid shock protein" evidence="2">
    <location>
        <begin position="22"/>
        <end position="65"/>
    </location>
</feature>
<dbReference type="EMBL" id="JBBHKQ010000001">
    <property type="protein sequence ID" value="MEJ5898920.1"/>
    <property type="molecule type" value="Genomic_DNA"/>
</dbReference>
<feature type="region of interest" description="Disordered" evidence="1">
    <location>
        <begin position="31"/>
        <end position="65"/>
    </location>
</feature>
<dbReference type="Proteomes" id="UP001362311">
    <property type="component" value="Unassembled WGS sequence"/>
</dbReference>
<evidence type="ECO:0000256" key="2">
    <source>
        <dbReference type="SAM" id="SignalP"/>
    </source>
</evidence>
<comment type="caution">
    <text evidence="3">The sequence shown here is derived from an EMBL/GenBank/DDBJ whole genome shotgun (WGS) entry which is preliminary data.</text>
</comment>
<dbReference type="RefSeq" id="WP_109369135.1">
    <property type="nucleotide sequence ID" value="NZ_JBBHKQ010000001.1"/>
</dbReference>
<evidence type="ECO:0000256" key="1">
    <source>
        <dbReference type="SAM" id="MobiDB-lite"/>
    </source>
</evidence>
<evidence type="ECO:0000313" key="3">
    <source>
        <dbReference type="EMBL" id="MEJ5898920.1"/>
    </source>
</evidence>
<evidence type="ECO:0008006" key="5">
    <source>
        <dbReference type="Google" id="ProtNLM"/>
    </source>
</evidence>
<reference evidence="3 4" key="1">
    <citation type="submission" date="2024-03" db="EMBL/GenBank/DDBJ databases">
        <title>Reference genomes for the five species model microbial community.</title>
        <authorList>
            <person name="Padfield D."/>
        </authorList>
    </citation>
    <scope>NUCLEOTIDE SEQUENCE [LARGE SCALE GENOMIC DNA]</scope>
    <source>
        <strain evidence="3 4">AB1</strain>
    </source>
</reference>
<gene>
    <name evidence="3" type="ORF">WIX40_02190</name>
</gene>
<feature type="compositionally biased region" description="Basic residues" evidence="1">
    <location>
        <begin position="40"/>
        <end position="65"/>
    </location>
</feature>
<protein>
    <recommendedName>
        <fullName evidence="5">Acid shock protein</fullName>
    </recommendedName>
</protein>
<keyword evidence="2" id="KW-0732">Signal</keyword>
<proteinExistence type="predicted"/>